<keyword evidence="2" id="KW-0472">Membrane</keyword>
<reference evidence="4" key="1">
    <citation type="journal article" date="2019" name="Int. J. Syst. Evol. Microbiol.">
        <title>The Global Catalogue of Microorganisms (GCM) 10K type strain sequencing project: providing services to taxonomists for standard genome sequencing and annotation.</title>
        <authorList>
            <consortium name="The Broad Institute Genomics Platform"/>
            <consortium name="The Broad Institute Genome Sequencing Center for Infectious Disease"/>
            <person name="Wu L."/>
            <person name="Ma J."/>
        </authorList>
    </citation>
    <scope>NUCLEOTIDE SEQUENCE [LARGE SCALE GENOMIC DNA]</scope>
    <source>
        <strain evidence="4">JCM 9095</strain>
    </source>
</reference>
<gene>
    <name evidence="3" type="ORF">GCM10010451_11790</name>
</gene>
<feature type="region of interest" description="Disordered" evidence="1">
    <location>
        <begin position="46"/>
        <end position="125"/>
    </location>
</feature>
<feature type="transmembrane region" description="Helical" evidence="2">
    <location>
        <begin position="27"/>
        <end position="47"/>
    </location>
</feature>
<accession>A0ABP6P290</accession>
<evidence type="ECO:0000256" key="2">
    <source>
        <dbReference type="SAM" id="Phobius"/>
    </source>
</evidence>
<name>A0ABP6P290_9ACTN</name>
<dbReference type="EMBL" id="BAAAUH010000005">
    <property type="protein sequence ID" value="GAA3165324.1"/>
    <property type="molecule type" value="Genomic_DNA"/>
</dbReference>
<comment type="caution">
    <text evidence="3">The sequence shown here is derived from an EMBL/GenBank/DDBJ whole genome shotgun (WGS) entry which is preliminary data.</text>
</comment>
<proteinExistence type="predicted"/>
<evidence type="ECO:0000256" key="1">
    <source>
        <dbReference type="SAM" id="MobiDB-lite"/>
    </source>
</evidence>
<feature type="region of interest" description="Disordered" evidence="1">
    <location>
        <begin position="295"/>
        <end position="331"/>
    </location>
</feature>
<feature type="compositionally biased region" description="Low complexity" evidence="1">
    <location>
        <begin position="71"/>
        <end position="103"/>
    </location>
</feature>
<evidence type="ECO:0000313" key="3">
    <source>
        <dbReference type="EMBL" id="GAA3165324.1"/>
    </source>
</evidence>
<keyword evidence="2" id="KW-1133">Transmembrane helix</keyword>
<keyword evidence="4" id="KW-1185">Reference proteome</keyword>
<feature type="compositionally biased region" description="Low complexity" evidence="1">
    <location>
        <begin position="110"/>
        <end position="122"/>
    </location>
</feature>
<feature type="compositionally biased region" description="Basic and acidic residues" evidence="1">
    <location>
        <begin position="7"/>
        <end position="16"/>
    </location>
</feature>
<protein>
    <recommendedName>
        <fullName evidence="5">Transcriptional regulator</fullName>
    </recommendedName>
</protein>
<sequence length="331" mass="33479">MTAEVPEIPRSDDPAPRPRARRRTRTAVLAGIAVAAVLGGVALAVSLPDGGAEGGGRSGPAGAASVDGGRTAPSPSLTATPSASASASASASPSPSGSAPAGSGDKDRGAAPAPRASSPGAPAGAGGVPLTVGVEAYDWPDPCSQRYLVNRPPSQVSPPPTEQDAPGWVGALDAVSSGEQSVRLTVQGTGTETVVVDALTVRIAGKRSPLAWNDFAMGYPGVGCGGDVPKRAFSVALDAARPAVTPESGQQDFPFKVSQSDPEVYYITADASAYDVSWYLELKWSSGSRSGTLTVDNNGRPFHTSGNNGRPAYEFPLGGEKWVPEGTTEVE</sequence>
<feature type="region of interest" description="Disordered" evidence="1">
    <location>
        <begin position="1"/>
        <end position="23"/>
    </location>
</feature>
<dbReference type="Proteomes" id="UP001501866">
    <property type="component" value="Unassembled WGS sequence"/>
</dbReference>
<evidence type="ECO:0008006" key="5">
    <source>
        <dbReference type="Google" id="ProtNLM"/>
    </source>
</evidence>
<organism evidence="3 4">
    <name type="scientific">Streptomyces virens</name>
    <dbReference type="NCBI Taxonomy" id="285572"/>
    <lineage>
        <taxon>Bacteria</taxon>
        <taxon>Bacillati</taxon>
        <taxon>Actinomycetota</taxon>
        <taxon>Actinomycetes</taxon>
        <taxon>Kitasatosporales</taxon>
        <taxon>Streptomycetaceae</taxon>
        <taxon>Streptomyces</taxon>
    </lineage>
</organism>
<keyword evidence="2" id="KW-0812">Transmembrane</keyword>
<evidence type="ECO:0000313" key="4">
    <source>
        <dbReference type="Proteomes" id="UP001501866"/>
    </source>
</evidence>